<comment type="caution">
    <text evidence="1">The sequence shown here is derived from an EMBL/GenBank/DDBJ whole genome shotgun (WGS) entry which is preliminary data.</text>
</comment>
<dbReference type="AlphaFoldDB" id="A0A4Y2QR81"/>
<dbReference type="Proteomes" id="UP000499080">
    <property type="component" value="Unassembled WGS sequence"/>
</dbReference>
<sequence length="92" mass="10070">MGKKNRTTTILPLFEMDSPFRNGSLPTTHSSPINFQTVSHETVRITGASIAPESRCEYCVRITGANIAPESRCEYCTRITGASIAPESPVRI</sequence>
<evidence type="ECO:0000313" key="2">
    <source>
        <dbReference type="Proteomes" id="UP000499080"/>
    </source>
</evidence>
<protein>
    <submittedName>
        <fullName evidence="1">Uncharacterized protein</fullName>
    </submittedName>
</protein>
<reference evidence="1 2" key="1">
    <citation type="journal article" date="2019" name="Sci. Rep.">
        <title>Orb-weaving spider Araneus ventricosus genome elucidates the spidroin gene catalogue.</title>
        <authorList>
            <person name="Kono N."/>
            <person name="Nakamura H."/>
            <person name="Ohtoshi R."/>
            <person name="Moran D.A.P."/>
            <person name="Shinohara A."/>
            <person name="Yoshida Y."/>
            <person name="Fujiwara M."/>
            <person name="Mori M."/>
            <person name="Tomita M."/>
            <person name="Arakawa K."/>
        </authorList>
    </citation>
    <scope>NUCLEOTIDE SEQUENCE [LARGE SCALE GENOMIC DNA]</scope>
</reference>
<keyword evidence="2" id="KW-1185">Reference proteome</keyword>
<accession>A0A4Y2QR81</accession>
<dbReference type="EMBL" id="BGPR01014588">
    <property type="protein sequence ID" value="GBN65867.1"/>
    <property type="molecule type" value="Genomic_DNA"/>
</dbReference>
<gene>
    <name evidence="1" type="ORF">AVEN_66343_1</name>
</gene>
<organism evidence="1 2">
    <name type="scientific">Araneus ventricosus</name>
    <name type="common">Orbweaver spider</name>
    <name type="synonym">Epeira ventricosa</name>
    <dbReference type="NCBI Taxonomy" id="182803"/>
    <lineage>
        <taxon>Eukaryota</taxon>
        <taxon>Metazoa</taxon>
        <taxon>Ecdysozoa</taxon>
        <taxon>Arthropoda</taxon>
        <taxon>Chelicerata</taxon>
        <taxon>Arachnida</taxon>
        <taxon>Araneae</taxon>
        <taxon>Araneomorphae</taxon>
        <taxon>Entelegynae</taxon>
        <taxon>Araneoidea</taxon>
        <taxon>Araneidae</taxon>
        <taxon>Araneus</taxon>
    </lineage>
</organism>
<evidence type="ECO:0000313" key="1">
    <source>
        <dbReference type="EMBL" id="GBN65867.1"/>
    </source>
</evidence>
<name>A0A4Y2QR81_ARAVE</name>
<proteinExistence type="predicted"/>